<reference evidence="13 14" key="1">
    <citation type="journal article" date="2017" name="Genome Announc.">
        <title>Genome sequence of the saprophytic ascomycete Epicoccum nigrum ICMP 19927 strain isolated from New Zealand.</title>
        <authorList>
            <person name="Fokin M."/>
            <person name="Fleetwood D."/>
            <person name="Weir B.S."/>
            <person name="Villas-Boas S.G."/>
        </authorList>
    </citation>
    <scope>NUCLEOTIDE SEQUENCE [LARGE SCALE GENOMIC DNA]</scope>
    <source>
        <strain evidence="13 14">ICMP 19927</strain>
    </source>
</reference>
<dbReference type="GO" id="GO:0004577">
    <property type="term" value="F:N-acetylglucosaminyldiphosphodolichol N-acetylglucosaminyltransferase activity"/>
    <property type="evidence" value="ECO:0007669"/>
    <property type="project" value="TreeGrafter"/>
</dbReference>
<dbReference type="AlphaFoldDB" id="A0A1Y2M5Z2"/>
<dbReference type="EMBL" id="KZ107840">
    <property type="protein sequence ID" value="OSS51514.1"/>
    <property type="molecule type" value="Genomic_DNA"/>
</dbReference>
<dbReference type="GO" id="GO:0031965">
    <property type="term" value="C:nuclear membrane"/>
    <property type="evidence" value="ECO:0007669"/>
    <property type="project" value="UniProtKB-SubCell"/>
</dbReference>
<keyword evidence="7 11" id="KW-0256">Endoplasmic reticulum</keyword>
<protein>
    <recommendedName>
        <fullName evidence="5 11">UDP-N-acetylglucosamine transferase subunit ALG14</fullName>
    </recommendedName>
    <alternativeName>
        <fullName evidence="10 11">Asparagine-linked glycosylation protein 14</fullName>
    </alternativeName>
</protein>
<dbReference type="OMA" id="FSMLRRM"/>
<evidence type="ECO:0000313" key="14">
    <source>
        <dbReference type="Proteomes" id="UP000193240"/>
    </source>
</evidence>
<sequence>MAPAVLSLYTVSFALALLATLLVALSLRLLAILPSRRTHAPHQRPRTAAARLVVVLGSGGHTHEMLALLRSLDARKYARRTWVVSSGDGFSARRAEGFERALEERWRRAGGEHGEQQRERERERERGRKRAPSLTSAAEQRALDAAARDTAAAACVGPASYSLTTIPRARRVHQPLLTTPLSALRCLAATFTPLLSPSPPALILTNGPGTGVLVVLAAFLLRFFDVRGVESHGLCRCVYVESFARVRSLSLSGRLLLRLGVVDRFVVQWEALEGYGGRAEYAGVLVC</sequence>
<keyword evidence="8 11" id="KW-1133">Transmembrane helix</keyword>
<dbReference type="FunCoup" id="A0A1Y2M5Z2">
    <property type="interactions" value="289"/>
</dbReference>
<dbReference type="Gene3D" id="3.40.50.2000">
    <property type="entry name" value="Glycogen Phosphorylase B"/>
    <property type="match status" value="1"/>
</dbReference>
<dbReference type="STRING" id="105696.A0A1Y2M5Z2"/>
<evidence type="ECO:0000256" key="8">
    <source>
        <dbReference type="ARBA" id="ARBA00022989"/>
    </source>
</evidence>
<evidence type="ECO:0000256" key="2">
    <source>
        <dbReference type="ARBA" id="ARBA00004590"/>
    </source>
</evidence>
<proteinExistence type="inferred from homology"/>
<keyword evidence="9 11" id="KW-0472">Membrane</keyword>
<accession>A0A1Y2M5Z2</accession>
<comment type="subunit">
    <text evidence="4 11">Heterodimer with ALG13 to form a functional enzyme.</text>
</comment>
<evidence type="ECO:0000256" key="12">
    <source>
        <dbReference type="SAM" id="MobiDB-lite"/>
    </source>
</evidence>
<evidence type="ECO:0000256" key="3">
    <source>
        <dbReference type="ARBA" id="ARBA00009731"/>
    </source>
</evidence>
<dbReference type="PANTHER" id="PTHR12154">
    <property type="entry name" value="GLYCOSYL TRANSFERASE-RELATED"/>
    <property type="match status" value="1"/>
</dbReference>
<evidence type="ECO:0000256" key="5">
    <source>
        <dbReference type="ARBA" id="ARBA00017467"/>
    </source>
</evidence>
<feature type="region of interest" description="Disordered" evidence="12">
    <location>
        <begin position="108"/>
        <end position="140"/>
    </location>
</feature>
<dbReference type="Proteomes" id="UP000193240">
    <property type="component" value="Unassembled WGS sequence"/>
</dbReference>
<evidence type="ECO:0000313" key="13">
    <source>
        <dbReference type="EMBL" id="OSS51514.1"/>
    </source>
</evidence>
<evidence type="ECO:0000256" key="1">
    <source>
        <dbReference type="ARBA" id="ARBA00004389"/>
    </source>
</evidence>
<feature type="transmembrane region" description="Helical" evidence="11">
    <location>
        <begin position="6"/>
        <end position="27"/>
    </location>
</feature>
<dbReference type="PANTHER" id="PTHR12154:SF4">
    <property type="entry name" value="UDP-N-ACETYLGLUCOSAMINE TRANSFERASE SUBUNIT ALG14 HOMOLOG"/>
    <property type="match status" value="1"/>
</dbReference>
<comment type="similarity">
    <text evidence="3 11">Belongs to the ALG14 family.</text>
</comment>
<dbReference type="GO" id="GO:0006488">
    <property type="term" value="P:dolichol-linked oligosaccharide biosynthetic process"/>
    <property type="evidence" value="ECO:0007669"/>
    <property type="project" value="InterPro"/>
</dbReference>
<dbReference type="InParanoid" id="A0A1Y2M5Z2"/>
<dbReference type="InterPro" id="IPR013969">
    <property type="entry name" value="Oligosacch_biosynth_Alg14"/>
</dbReference>
<comment type="subcellular location">
    <subcellularLocation>
        <location evidence="1 11">Endoplasmic reticulum membrane</location>
        <topology evidence="1 11">Single-pass membrane protein</topology>
    </subcellularLocation>
    <subcellularLocation>
        <location evidence="2">Nucleus membrane</location>
        <topology evidence="2">Single-pass membrane protein</topology>
    </subcellularLocation>
</comment>
<evidence type="ECO:0000256" key="9">
    <source>
        <dbReference type="ARBA" id="ARBA00023136"/>
    </source>
</evidence>
<keyword evidence="6 11" id="KW-0812">Transmembrane</keyword>
<evidence type="ECO:0000256" key="11">
    <source>
        <dbReference type="RuleBase" id="RU362127"/>
    </source>
</evidence>
<keyword evidence="14" id="KW-1185">Reference proteome</keyword>
<evidence type="ECO:0000256" key="7">
    <source>
        <dbReference type="ARBA" id="ARBA00022824"/>
    </source>
</evidence>
<dbReference type="Pfam" id="PF08660">
    <property type="entry name" value="Alg14"/>
    <property type="match status" value="2"/>
</dbReference>
<name>A0A1Y2M5Z2_EPING</name>
<evidence type="ECO:0000256" key="10">
    <source>
        <dbReference type="ARBA" id="ARBA00032062"/>
    </source>
</evidence>
<gene>
    <name evidence="11" type="primary">ALG14</name>
    <name evidence="13" type="ORF">B5807_03815</name>
</gene>
<feature type="compositionally biased region" description="Basic and acidic residues" evidence="12">
    <location>
        <begin position="108"/>
        <end position="126"/>
    </location>
</feature>
<evidence type="ECO:0000256" key="6">
    <source>
        <dbReference type="ARBA" id="ARBA00022692"/>
    </source>
</evidence>
<organism evidence="13 14">
    <name type="scientific">Epicoccum nigrum</name>
    <name type="common">Soil fungus</name>
    <name type="synonym">Epicoccum purpurascens</name>
    <dbReference type="NCBI Taxonomy" id="105696"/>
    <lineage>
        <taxon>Eukaryota</taxon>
        <taxon>Fungi</taxon>
        <taxon>Dikarya</taxon>
        <taxon>Ascomycota</taxon>
        <taxon>Pezizomycotina</taxon>
        <taxon>Dothideomycetes</taxon>
        <taxon>Pleosporomycetidae</taxon>
        <taxon>Pleosporales</taxon>
        <taxon>Pleosporineae</taxon>
        <taxon>Didymellaceae</taxon>
        <taxon>Epicoccum</taxon>
    </lineage>
</organism>
<comment type="function">
    <text evidence="11">Involved in protein N-glycosylation. Essential for the second step of the dolichol-linked oligosaccharide pathway. Anchors the catalytic subunit ALG13 to the ER.</text>
</comment>
<evidence type="ECO:0000256" key="4">
    <source>
        <dbReference type="ARBA" id="ARBA00011335"/>
    </source>
</evidence>
<dbReference type="GO" id="GO:0043541">
    <property type="term" value="C:UDP-N-acetylglucosamine transferase complex"/>
    <property type="evidence" value="ECO:0007669"/>
    <property type="project" value="TreeGrafter"/>
</dbReference>